<feature type="compositionally biased region" description="Basic residues" evidence="1">
    <location>
        <begin position="38"/>
        <end position="56"/>
    </location>
</feature>
<protein>
    <submittedName>
        <fullName evidence="3">Uncharacterized protein</fullName>
    </submittedName>
</protein>
<accession>A0A815VEU5</accession>
<dbReference type="AlphaFoldDB" id="A0A815VEU5"/>
<proteinExistence type="predicted"/>
<reference evidence="3" key="1">
    <citation type="submission" date="2021-02" db="EMBL/GenBank/DDBJ databases">
        <authorList>
            <person name="Nowell W R."/>
        </authorList>
    </citation>
    <scope>NUCLEOTIDE SEQUENCE</scope>
</reference>
<dbReference type="EMBL" id="CAJNOJ010000167">
    <property type="protein sequence ID" value="CAF1231829.1"/>
    <property type="molecule type" value="Genomic_DNA"/>
</dbReference>
<evidence type="ECO:0000313" key="4">
    <source>
        <dbReference type="Proteomes" id="UP000663828"/>
    </source>
</evidence>
<evidence type="ECO:0000256" key="1">
    <source>
        <dbReference type="SAM" id="MobiDB-lite"/>
    </source>
</evidence>
<organism evidence="3 4">
    <name type="scientific">Adineta ricciae</name>
    <name type="common">Rotifer</name>
    <dbReference type="NCBI Taxonomy" id="249248"/>
    <lineage>
        <taxon>Eukaryota</taxon>
        <taxon>Metazoa</taxon>
        <taxon>Spiralia</taxon>
        <taxon>Gnathifera</taxon>
        <taxon>Rotifera</taxon>
        <taxon>Eurotatoria</taxon>
        <taxon>Bdelloidea</taxon>
        <taxon>Adinetida</taxon>
        <taxon>Adinetidae</taxon>
        <taxon>Adineta</taxon>
    </lineage>
</organism>
<gene>
    <name evidence="2" type="ORF">EDS130_LOCUS26973</name>
    <name evidence="3" type="ORF">XAT740_LOCUS41502</name>
</gene>
<dbReference type="Proteomes" id="UP000663852">
    <property type="component" value="Unassembled WGS sequence"/>
</dbReference>
<evidence type="ECO:0000313" key="3">
    <source>
        <dbReference type="EMBL" id="CAF1531478.1"/>
    </source>
</evidence>
<feature type="compositionally biased region" description="Basic residues" evidence="1">
    <location>
        <begin position="65"/>
        <end position="104"/>
    </location>
</feature>
<keyword evidence="4" id="KW-1185">Reference proteome</keyword>
<name>A0A815VEU5_ADIRI</name>
<comment type="caution">
    <text evidence="3">The sequence shown here is derived from an EMBL/GenBank/DDBJ whole genome shotgun (WGS) entry which is preliminary data.</text>
</comment>
<dbReference type="EMBL" id="CAJNOR010004857">
    <property type="protein sequence ID" value="CAF1531478.1"/>
    <property type="molecule type" value="Genomic_DNA"/>
</dbReference>
<feature type="region of interest" description="Disordered" evidence="1">
    <location>
        <begin position="1"/>
        <end position="116"/>
    </location>
</feature>
<sequence>MEETEMKDDECQLKNSNSSQTSVNQMIQIGASNTESVKKRKGNRNSKPSKKLKCNRNSKASARQKANRNSRPSQKHKVNRNSKPCKKQKANRNCKPSRKNRKKSGPTLNCTNAENVEDGESNSYEFEDIYSMNIKMNLEEHLESADIYNALNERYFSTILQLWVPCSCCGSLHAESQLQKASSKHELEHDVVEGDLLCKKCIGFTASEYRPHCLFARVKNKLHICMTPDELKLGFMEQRAVTLSHVYMSIIVVRGHQAALKGQ</sequence>
<dbReference type="Proteomes" id="UP000663828">
    <property type="component" value="Unassembled WGS sequence"/>
</dbReference>
<dbReference type="OrthoDB" id="10044469at2759"/>
<evidence type="ECO:0000313" key="2">
    <source>
        <dbReference type="EMBL" id="CAF1231829.1"/>
    </source>
</evidence>
<feature type="compositionally biased region" description="Polar residues" evidence="1">
    <location>
        <begin position="13"/>
        <end position="35"/>
    </location>
</feature>